<comment type="caution">
    <text evidence="1">The sequence shown here is derived from an EMBL/GenBank/DDBJ whole genome shotgun (WGS) entry which is preliminary data.</text>
</comment>
<dbReference type="EMBL" id="JYDR01000012">
    <property type="protein sequence ID" value="KRY76321.1"/>
    <property type="molecule type" value="Genomic_DNA"/>
</dbReference>
<accession>A0A0V1ERN4</accession>
<sequence length="223" mass="24939">MSKMERIHVFSTLWAVGNVKSFQMLCDEPELRRCYRPECISSSAPVSLASSAAVSLEIDDYPQQHYSGSFSWSATGDYRNRSAKLMSYTIKLTEGFYCFLAIPDIRPVIHRLSLAFYAADYAFETEQQGECSICTMFKKVFENGICEMASSGSSLKFTPLSSTSRRGRDDQLTLLMLIAAIKDAEAKNPQQYHTQSKLVYGLIAAAMSCESFSVQVELLLSEC</sequence>
<organism evidence="1 2">
    <name type="scientific">Trichinella pseudospiralis</name>
    <name type="common">Parasitic roundworm</name>
    <dbReference type="NCBI Taxonomy" id="6337"/>
    <lineage>
        <taxon>Eukaryota</taxon>
        <taxon>Metazoa</taxon>
        <taxon>Ecdysozoa</taxon>
        <taxon>Nematoda</taxon>
        <taxon>Enoplea</taxon>
        <taxon>Dorylaimia</taxon>
        <taxon>Trichinellida</taxon>
        <taxon>Trichinellidae</taxon>
        <taxon>Trichinella</taxon>
    </lineage>
</organism>
<protein>
    <submittedName>
        <fullName evidence="1">Uncharacterized protein</fullName>
    </submittedName>
</protein>
<dbReference type="AlphaFoldDB" id="A0A0V1ERN4"/>
<name>A0A0V1ERN4_TRIPS</name>
<proteinExistence type="predicted"/>
<evidence type="ECO:0000313" key="1">
    <source>
        <dbReference type="EMBL" id="KRY76321.1"/>
    </source>
</evidence>
<dbReference type="Proteomes" id="UP000054632">
    <property type="component" value="Unassembled WGS sequence"/>
</dbReference>
<reference evidence="1 2" key="1">
    <citation type="submission" date="2015-01" db="EMBL/GenBank/DDBJ databases">
        <title>Evolution of Trichinella species and genotypes.</title>
        <authorList>
            <person name="Korhonen P.K."/>
            <person name="Edoardo P."/>
            <person name="Giuseppe L.R."/>
            <person name="Gasser R.B."/>
        </authorList>
    </citation>
    <scope>NUCLEOTIDE SEQUENCE [LARGE SCALE GENOMIC DNA]</scope>
    <source>
        <strain evidence="1">ISS13</strain>
    </source>
</reference>
<gene>
    <name evidence="1" type="ORF">T4A_6205</name>
</gene>
<evidence type="ECO:0000313" key="2">
    <source>
        <dbReference type="Proteomes" id="UP000054632"/>
    </source>
</evidence>